<gene>
    <name evidence="2" type="ORF">GMARGA_LOCUS41422</name>
</gene>
<reference evidence="2 3" key="1">
    <citation type="submission" date="2021-06" db="EMBL/GenBank/DDBJ databases">
        <authorList>
            <person name="Kallberg Y."/>
            <person name="Tangrot J."/>
            <person name="Rosling A."/>
        </authorList>
    </citation>
    <scope>NUCLEOTIDE SEQUENCE [LARGE SCALE GENOMIC DNA]</scope>
    <source>
        <strain evidence="2 3">120-4 pot B 10/14</strain>
    </source>
</reference>
<keyword evidence="1" id="KW-0175">Coiled coil</keyword>
<dbReference type="EMBL" id="CAJVQB010114047">
    <property type="protein sequence ID" value="CAG8852601.1"/>
    <property type="molecule type" value="Genomic_DNA"/>
</dbReference>
<evidence type="ECO:0000313" key="2">
    <source>
        <dbReference type="EMBL" id="CAG8852601.1"/>
    </source>
</evidence>
<comment type="caution">
    <text evidence="2">The sequence shown here is derived from an EMBL/GenBank/DDBJ whole genome shotgun (WGS) entry which is preliminary data.</text>
</comment>
<feature type="non-terminal residue" evidence="2">
    <location>
        <position position="80"/>
    </location>
</feature>
<accession>A0ABN7XBH4</accession>
<evidence type="ECO:0000256" key="1">
    <source>
        <dbReference type="SAM" id="Coils"/>
    </source>
</evidence>
<keyword evidence="3" id="KW-1185">Reference proteome</keyword>
<protein>
    <submittedName>
        <fullName evidence="2">45700_t:CDS:1</fullName>
    </submittedName>
</protein>
<organism evidence="2 3">
    <name type="scientific">Gigaspora margarita</name>
    <dbReference type="NCBI Taxonomy" id="4874"/>
    <lineage>
        <taxon>Eukaryota</taxon>
        <taxon>Fungi</taxon>
        <taxon>Fungi incertae sedis</taxon>
        <taxon>Mucoromycota</taxon>
        <taxon>Glomeromycotina</taxon>
        <taxon>Glomeromycetes</taxon>
        <taxon>Diversisporales</taxon>
        <taxon>Gigasporaceae</taxon>
        <taxon>Gigaspora</taxon>
    </lineage>
</organism>
<feature type="coiled-coil region" evidence="1">
    <location>
        <begin position="32"/>
        <end position="66"/>
    </location>
</feature>
<feature type="non-terminal residue" evidence="2">
    <location>
        <position position="1"/>
    </location>
</feature>
<dbReference type="Proteomes" id="UP000789901">
    <property type="component" value="Unassembled WGS sequence"/>
</dbReference>
<sequence>LTGGELLKDKYYKLLQDTQDVTQENIALLQDKDDLTQANTVLQARIEKLINKLEQLTKTIKELTKSNNAFKIILQITEDE</sequence>
<proteinExistence type="predicted"/>
<name>A0ABN7XBH4_GIGMA</name>
<evidence type="ECO:0000313" key="3">
    <source>
        <dbReference type="Proteomes" id="UP000789901"/>
    </source>
</evidence>